<accession>A0A0H2RCR0</accession>
<dbReference type="InParanoid" id="A0A0H2RCR0"/>
<gene>
    <name evidence="2" type="ORF">SCHPADRAFT_892976</name>
</gene>
<protein>
    <submittedName>
        <fullName evidence="2">Uncharacterized protein</fullName>
    </submittedName>
</protein>
<feature type="region of interest" description="Disordered" evidence="1">
    <location>
        <begin position="1"/>
        <end position="107"/>
    </location>
</feature>
<organism evidence="2 3">
    <name type="scientific">Schizopora paradoxa</name>
    <dbReference type="NCBI Taxonomy" id="27342"/>
    <lineage>
        <taxon>Eukaryota</taxon>
        <taxon>Fungi</taxon>
        <taxon>Dikarya</taxon>
        <taxon>Basidiomycota</taxon>
        <taxon>Agaricomycotina</taxon>
        <taxon>Agaricomycetes</taxon>
        <taxon>Hymenochaetales</taxon>
        <taxon>Schizoporaceae</taxon>
        <taxon>Schizopora</taxon>
    </lineage>
</organism>
<feature type="compositionally biased region" description="Low complexity" evidence="1">
    <location>
        <begin position="302"/>
        <end position="319"/>
    </location>
</feature>
<sequence>MGGGGGKRTSKPTEKALACRTPIEPPSEKRPRGRPRKHPLPEAPANAKGPARKKAKTANDGSTATDEQDGDETPVMKPRRSRSKTPAQVTKVTTRTRSKSVVPVSKRSQVPKPKVIASKFYDEPTADNFMETIASGVADGSLALSDSDYVESDGDAMEKIQKMLPSFTSTPLPVKKMADAKTAPPKKCRKNIGYHELEVQVHDGLGLRQIYISTMDGIGSVVDKAADSMKRDTYNVDIGYEAPWSHKVGTKKVPVYITTEVELDNFWVAYDGYREKLEKKNLTDPITGVLFINMKDESKPSKNTTTNARTTNTRGGTKTDAVNEPKVKAQGVVVTSMEQVQDGMYCTDCDRACYKKWNGDCATYTFDFMTEHAKMLARGVPGVVANKVPDCMKSKLLDYVRPGRKPSKSLEPVEEEELHPPVKEPQESLQRKPVSQQTEVRNFKMHLDFPLISSWLQKCEEHLERGRDKHKYTALAPVFEVNGCTRIDDILRMTTTMIKELAMEAGVEVTLCVILRVYDYAKEDVAKVARDGELV</sequence>
<dbReference type="EMBL" id="KQ086051">
    <property type="protein sequence ID" value="KLO09579.1"/>
    <property type="molecule type" value="Genomic_DNA"/>
</dbReference>
<dbReference type="AlphaFoldDB" id="A0A0H2RCR0"/>
<dbReference type="Proteomes" id="UP000053477">
    <property type="component" value="Unassembled WGS sequence"/>
</dbReference>
<keyword evidence="3" id="KW-1185">Reference proteome</keyword>
<reference evidence="2 3" key="1">
    <citation type="submission" date="2015-04" db="EMBL/GenBank/DDBJ databases">
        <title>Complete genome sequence of Schizopora paradoxa KUC8140, a cosmopolitan wood degrader in East Asia.</title>
        <authorList>
            <consortium name="DOE Joint Genome Institute"/>
            <person name="Min B."/>
            <person name="Park H."/>
            <person name="Jang Y."/>
            <person name="Kim J.-J."/>
            <person name="Kim K.H."/>
            <person name="Pangilinan J."/>
            <person name="Lipzen A."/>
            <person name="Riley R."/>
            <person name="Grigoriev I.V."/>
            <person name="Spatafora J.W."/>
            <person name="Choi I.-G."/>
        </authorList>
    </citation>
    <scope>NUCLEOTIDE SEQUENCE [LARGE SCALE GENOMIC DNA]</scope>
    <source>
        <strain evidence="2 3">KUC8140</strain>
    </source>
</reference>
<feature type="compositionally biased region" description="Low complexity" evidence="1">
    <location>
        <begin position="88"/>
        <end position="107"/>
    </location>
</feature>
<feature type="region of interest" description="Disordered" evidence="1">
    <location>
        <begin position="299"/>
        <end position="321"/>
    </location>
</feature>
<name>A0A0H2RCR0_9AGAM</name>
<feature type="compositionally biased region" description="Basic and acidic residues" evidence="1">
    <location>
        <begin position="418"/>
        <end position="430"/>
    </location>
</feature>
<evidence type="ECO:0000313" key="2">
    <source>
        <dbReference type="EMBL" id="KLO09579.1"/>
    </source>
</evidence>
<evidence type="ECO:0000313" key="3">
    <source>
        <dbReference type="Proteomes" id="UP000053477"/>
    </source>
</evidence>
<proteinExistence type="predicted"/>
<evidence type="ECO:0000256" key="1">
    <source>
        <dbReference type="SAM" id="MobiDB-lite"/>
    </source>
</evidence>
<dbReference type="OrthoDB" id="2679007at2759"/>
<feature type="region of interest" description="Disordered" evidence="1">
    <location>
        <begin position="402"/>
        <end position="433"/>
    </location>
</feature>